<feature type="compositionally biased region" description="Basic and acidic residues" evidence="1">
    <location>
        <begin position="343"/>
        <end position="387"/>
    </location>
</feature>
<evidence type="ECO:0000313" key="4">
    <source>
        <dbReference type="Proteomes" id="UP000187283"/>
    </source>
</evidence>
<proteinExistence type="predicted"/>
<reference evidence="3 4" key="1">
    <citation type="submission" date="2017-01" db="EMBL/GenBank/DDBJ databases">
        <authorList>
            <person name="Mah S.A."/>
            <person name="Swanson W.J."/>
            <person name="Moy G.W."/>
            <person name="Vacquier V.D."/>
        </authorList>
    </citation>
    <scope>NUCLEOTIDE SEQUENCE [LARGE SCALE GENOMIC DNA]</scope>
    <source>
        <strain evidence="3 4">GSMNP</strain>
    </source>
</reference>
<feature type="compositionally biased region" description="Polar residues" evidence="1">
    <location>
        <begin position="292"/>
        <end position="306"/>
    </location>
</feature>
<organism evidence="3 4">
    <name type="scientific">Smittium culicis</name>
    <dbReference type="NCBI Taxonomy" id="133412"/>
    <lineage>
        <taxon>Eukaryota</taxon>
        <taxon>Fungi</taxon>
        <taxon>Fungi incertae sedis</taxon>
        <taxon>Zoopagomycota</taxon>
        <taxon>Kickxellomycotina</taxon>
        <taxon>Harpellomycetes</taxon>
        <taxon>Harpellales</taxon>
        <taxon>Legeriomycetaceae</taxon>
        <taxon>Smittium</taxon>
    </lineage>
</organism>
<dbReference type="Proteomes" id="UP000187283">
    <property type="component" value="Unassembled WGS sequence"/>
</dbReference>
<feature type="compositionally biased region" description="Low complexity" evidence="1">
    <location>
        <begin position="430"/>
        <end position="439"/>
    </location>
</feature>
<keyword evidence="4" id="KW-1185">Reference proteome</keyword>
<dbReference type="AlphaFoldDB" id="A0A1R1XR27"/>
<feature type="compositionally biased region" description="Basic and acidic residues" evidence="1">
    <location>
        <begin position="249"/>
        <end position="267"/>
    </location>
</feature>
<evidence type="ECO:0000256" key="2">
    <source>
        <dbReference type="SAM" id="SignalP"/>
    </source>
</evidence>
<feature type="compositionally biased region" description="Basic and acidic residues" evidence="1">
    <location>
        <begin position="307"/>
        <end position="320"/>
    </location>
</feature>
<comment type="caution">
    <text evidence="3">The sequence shown here is derived from an EMBL/GenBank/DDBJ whole genome shotgun (WGS) entry which is preliminary data.</text>
</comment>
<feature type="region of interest" description="Disordered" evidence="1">
    <location>
        <begin position="223"/>
        <end position="459"/>
    </location>
</feature>
<sequence>MKKVGIFSLIALSCSSAMGSKCVHGNGKSGQFLDSVGSINHCSNDQKCYQNGSNAECLDGKNIPLHKIEEIDDFVNENRENFIRDDIMTAGNGFLFTRNFGKRTPVEDVDFNNVKAACPSLSKASNIFYYVINGKFSISECPFQSKCNKLGKDKICCAEDSSKEKCKSGESICIENDIKKKYYKKCNEGKFIIYNCKSNEFCSNLGGNKARCMPLVGKENVISKKPHKTEPKNDQAKTYQNESSKNKYSKTENSKVEPNEDQLKPIDAKISQGYIMGTNTASDVNPKKKISADSTKNSTNDSSVSKDVNKLKIDKIDPNLKSEMSPKINNDDPSSKKNSKYSKPKDKDETTAKIKPKENKEIKVIDKPQIKVKESVKPEIKNDKNDTAKVSQGSEDNTNKKDAKGDEDERENPEKSKQSNIIEGKNNIESDYSMNSNDNDSADRAVVANGTVDSADSAD</sequence>
<feature type="non-terminal residue" evidence="3">
    <location>
        <position position="459"/>
    </location>
</feature>
<name>A0A1R1XR27_9FUNG</name>
<evidence type="ECO:0000313" key="3">
    <source>
        <dbReference type="EMBL" id="OMJ17102.1"/>
    </source>
</evidence>
<dbReference type="OrthoDB" id="5724617at2759"/>
<protein>
    <submittedName>
        <fullName evidence="3">Uncharacterized protein</fullName>
    </submittedName>
</protein>
<evidence type="ECO:0000256" key="1">
    <source>
        <dbReference type="SAM" id="MobiDB-lite"/>
    </source>
</evidence>
<keyword evidence="2" id="KW-0732">Signal</keyword>
<dbReference type="EMBL" id="LSSN01002144">
    <property type="protein sequence ID" value="OMJ17102.1"/>
    <property type="molecule type" value="Genomic_DNA"/>
</dbReference>
<accession>A0A1R1XR27</accession>
<feature type="chain" id="PRO_5012955205" evidence="2">
    <location>
        <begin position="20"/>
        <end position="459"/>
    </location>
</feature>
<gene>
    <name evidence="3" type="ORF">AYI70_g6191</name>
</gene>
<feature type="signal peptide" evidence="2">
    <location>
        <begin position="1"/>
        <end position="19"/>
    </location>
</feature>